<reference evidence="3" key="2">
    <citation type="journal article" date="2023" name="BMC Genomics">
        <title>Pest status, molecular evolution, and epigenetic factors derived from the genome assembly of Frankliniella fusca, a thysanopteran phytovirus vector.</title>
        <authorList>
            <person name="Catto M.A."/>
            <person name="Labadie P.E."/>
            <person name="Jacobson A.L."/>
            <person name="Kennedy G.G."/>
            <person name="Srinivasan R."/>
            <person name="Hunt B.G."/>
        </authorList>
    </citation>
    <scope>NUCLEOTIDE SEQUENCE</scope>
    <source>
        <strain evidence="3">PL_HMW_Pooled</strain>
    </source>
</reference>
<name>A0AAE1H473_9NEOP</name>
<dbReference type="Gene3D" id="3.30.70.270">
    <property type="match status" value="1"/>
</dbReference>
<reference evidence="3" key="1">
    <citation type="submission" date="2021-07" db="EMBL/GenBank/DDBJ databases">
        <authorList>
            <person name="Catto M.A."/>
            <person name="Jacobson A."/>
            <person name="Kennedy G."/>
            <person name="Labadie P."/>
            <person name="Hunt B.G."/>
            <person name="Srinivasan R."/>
        </authorList>
    </citation>
    <scope>NUCLEOTIDE SEQUENCE</scope>
    <source>
        <strain evidence="3">PL_HMW_Pooled</strain>
        <tissue evidence="3">Head</tissue>
    </source>
</reference>
<dbReference type="AlphaFoldDB" id="A0AAE1H473"/>
<evidence type="ECO:0000256" key="1">
    <source>
        <dbReference type="SAM" id="MobiDB-lite"/>
    </source>
</evidence>
<evidence type="ECO:0000313" key="4">
    <source>
        <dbReference type="Proteomes" id="UP001219518"/>
    </source>
</evidence>
<evidence type="ECO:0000259" key="2">
    <source>
        <dbReference type="PROSITE" id="PS50878"/>
    </source>
</evidence>
<gene>
    <name evidence="3" type="ORF">KUF71_023903</name>
</gene>
<dbReference type="PANTHER" id="PTHR47027">
    <property type="entry name" value="REVERSE TRANSCRIPTASE DOMAIN-CONTAINING PROTEIN"/>
    <property type="match status" value="1"/>
</dbReference>
<organism evidence="3 4">
    <name type="scientific">Frankliniella fusca</name>
    <dbReference type="NCBI Taxonomy" id="407009"/>
    <lineage>
        <taxon>Eukaryota</taxon>
        <taxon>Metazoa</taxon>
        <taxon>Ecdysozoa</taxon>
        <taxon>Arthropoda</taxon>
        <taxon>Hexapoda</taxon>
        <taxon>Insecta</taxon>
        <taxon>Pterygota</taxon>
        <taxon>Neoptera</taxon>
        <taxon>Paraneoptera</taxon>
        <taxon>Thysanoptera</taxon>
        <taxon>Terebrantia</taxon>
        <taxon>Thripoidea</taxon>
        <taxon>Thripidae</taxon>
        <taxon>Frankliniella</taxon>
    </lineage>
</organism>
<dbReference type="SUPFAM" id="SSF56672">
    <property type="entry name" value="DNA/RNA polymerases"/>
    <property type="match status" value="1"/>
</dbReference>
<dbReference type="GO" id="GO:0071897">
    <property type="term" value="P:DNA biosynthetic process"/>
    <property type="evidence" value="ECO:0007669"/>
    <property type="project" value="UniProtKB-ARBA"/>
</dbReference>
<dbReference type="PANTHER" id="PTHR47027:SF20">
    <property type="entry name" value="REVERSE TRANSCRIPTASE-LIKE PROTEIN WITH RNA-DIRECTED DNA POLYMERASE DOMAIN"/>
    <property type="match status" value="1"/>
</dbReference>
<protein>
    <submittedName>
        <fullName evidence="3">Retrovirus-related Pol polyprotein from type-1 retrotransposable element R2</fullName>
    </submittedName>
</protein>
<dbReference type="EMBL" id="JAHWGI010000382">
    <property type="protein sequence ID" value="KAK3914502.1"/>
    <property type="molecule type" value="Genomic_DNA"/>
</dbReference>
<comment type="caution">
    <text evidence="3">The sequence shown here is derived from an EMBL/GenBank/DDBJ whole genome shotgun (WGS) entry which is preliminary data.</text>
</comment>
<keyword evidence="4" id="KW-1185">Reference proteome</keyword>
<feature type="compositionally biased region" description="Acidic residues" evidence="1">
    <location>
        <begin position="385"/>
        <end position="400"/>
    </location>
</feature>
<accession>A0AAE1H473</accession>
<evidence type="ECO:0000313" key="3">
    <source>
        <dbReference type="EMBL" id="KAK3914502.1"/>
    </source>
</evidence>
<feature type="domain" description="Reverse transcriptase" evidence="2">
    <location>
        <begin position="1"/>
        <end position="201"/>
    </location>
</feature>
<dbReference type="InterPro" id="IPR043128">
    <property type="entry name" value="Rev_trsase/Diguanyl_cyclase"/>
</dbReference>
<dbReference type="PROSITE" id="PS50878">
    <property type="entry name" value="RT_POL"/>
    <property type="match status" value="1"/>
</dbReference>
<dbReference type="InterPro" id="IPR043502">
    <property type="entry name" value="DNA/RNA_pol_sf"/>
</dbReference>
<feature type="region of interest" description="Disordered" evidence="1">
    <location>
        <begin position="385"/>
        <end position="422"/>
    </location>
</feature>
<dbReference type="Proteomes" id="UP001219518">
    <property type="component" value="Unassembled WGS sequence"/>
</dbReference>
<proteinExistence type="predicted"/>
<sequence length="422" mass="46694">MLLRKVLDERWRAGDPMYVLALDIKAAFPLVLRRELAEVLLADGVPPFLLNRLVALALSDAKSIRWQAGRTREVLTRRGVKQGCALAPYLFTLALHAVLRRVVAALPRFRRDLDGADFNPLVCAYADDLLVASTRFEEVSRFLEEFAPRALDLGLALNFRKCEYMERLPGAVDPGPLPRPVQVAGREVQQVTKIVYLGALLMAGLERGGVAYHRVEKAQRAVATLQPLLHRNPLPPMVVSRIYRMTVLASLSYEQSSTATTKATRMTLRRQAGVMTGALMASARRPRRGLVRLVGEERRKASITRAIRGARVRYWGHILRYPPAHPLRRVPQFEVGRKKVGRPCHTFNTALAADLARLPAPAGGWEALARDKLGLAAHVRAALEEDVSSEAADTSEEEDGVGGGLVALPPLEPAIEEEEEEE</sequence>
<dbReference type="InterPro" id="IPR000477">
    <property type="entry name" value="RT_dom"/>
</dbReference>
<dbReference type="Pfam" id="PF00078">
    <property type="entry name" value="RVT_1"/>
    <property type="match status" value="1"/>
</dbReference>